<dbReference type="EMBL" id="CM037618">
    <property type="protein sequence ID" value="KAH7999615.1"/>
    <property type="molecule type" value="Genomic_DNA"/>
</dbReference>
<dbReference type="Proteomes" id="UP000827872">
    <property type="component" value="Linkage Group LG05"/>
</dbReference>
<organism evidence="1 2">
    <name type="scientific">Sphaerodactylus townsendi</name>
    <dbReference type="NCBI Taxonomy" id="933632"/>
    <lineage>
        <taxon>Eukaryota</taxon>
        <taxon>Metazoa</taxon>
        <taxon>Chordata</taxon>
        <taxon>Craniata</taxon>
        <taxon>Vertebrata</taxon>
        <taxon>Euteleostomi</taxon>
        <taxon>Lepidosauria</taxon>
        <taxon>Squamata</taxon>
        <taxon>Bifurcata</taxon>
        <taxon>Gekkota</taxon>
        <taxon>Sphaerodactylidae</taxon>
        <taxon>Sphaerodactylus</taxon>
    </lineage>
</organism>
<proteinExistence type="predicted"/>
<name>A0ACB8F4F1_9SAUR</name>
<keyword evidence="2" id="KW-1185">Reference proteome</keyword>
<evidence type="ECO:0000313" key="2">
    <source>
        <dbReference type="Proteomes" id="UP000827872"/>
    </source>
</evidence>
<gene>
    <name evidence="1" type="ORF">K3G42_015745</name>
</gene>
<evidence type="ECO:0000313" key="1">
    <source>
        <dbReference type="EMBL" id="KAH7999615.1"/>
    </source>
</evidence>
<comment type="caution">
    <text evidence="1">The sequence shown here is derived from an EMBL/GenBank/DDBJ whole genome shotgun (WGS) entry which is preliminary data.</text>
</comment>
<reference evidence="1" key="1">
    <citation type="submission" date="2021-08" db="EMBL/GenBank/DDBJ databases">
        <title>The first chromosome-level gecko genome reveals the dynamic sex chromosomes of Neotropical dwarf geckos (Sphaerodactylidae: Sphaerodactylus).</title>
        <authorList>
            <person name="Pinto B.J."/>
            <person name="Keating S.E."/>
            <person name="Gamble T."/>
        </authorList>
    </citation>
    <scope>NUCLEOTIDE SEQUENCE</scope>
    <source>
        <strain evidence="1">TG3544</strain>
    </source>
</reference>
<sequence>MVSGSEETFFSKKEPRTSKMPMEAHLKARASMSRERAAQALVSHEVVDITRAVDKPTKKVWKGGKAPKIVVAIAEALVFHKNVPETSEQFPQAARSPCQELIFTDVSISAWGAMLEGTLLQGHWSVQEFKLPIHCLEFQAILLAFLVISNCIQGSHVLIRTNNIVTKSYFNFN</sequence>
<accession>A0ACB8F4F1</accession>
<protein>
    <submittedName>
        <fullName evidence="1">Uncharacterized protein</fullName>
    </submittedName>
</protein>